<gene>
    <name evidence="2" type="ORF">ACFQMH_25020</name>
</gene>
<feature type="region of interest" description="Disordered" evidence="1">
    <location>
        <begin position="15"/>
        <end position="34"/>
    </location>
</feature>
<proteinExistence type="predicted"/>
<dbReference type="EMBL" id="JBHSYM010000057">
    <property type="protein sequence ID" value="MFC7014905.1"/>
    <property type="molecule type" value="Genomic_DNA"/>
</dbReference>
<organism evidence="2 3">
    <name type="scientific">Streptomyces viridiviolaceus</name>
    <dbReference type="NCBI Taxonomy" id="68282"/>
    <lineage>
        <taxon>Bacteria</taxon>
        <taxon>Bacillati</taxon>
        <taxon>Actinomycetota</taxon>
        <taxon>Actinomycetes</taxon>
        <taxon>Kitasatosporales</taxon>
        <taxon>Streptomycetaceae</taxon>
        <taxon>Streptomyces</taxon>
    </lineage>
</organism>
<evidence type="ECO:0000313" key="2">
    <source>
        <dbReference type="EMBL" id="MFC7014905.1"/>
    </source>
</evidence>
<accession>A0ABW2E421</accession>
<name>A0ABW2E421_9ACTN</name>
<sequence length="143" mass="15430">MNIHLVSTGPFWFRRTRPARDPRSRAPAARRAATARGNAPLEAAFLAGGPERVAHTTLLAMQRDGRLHLSRNGTVSRAPGAPHNAVEGQIVGALGHGNIVTTRTLCHRVMRSGAVRDIAALVRAGLLAEPAARTRMPEARQRR</sequence>
<dbReference type="RefSeq" id="WP_189875220.1">
    <property type="nucleotide sequence ID" value="NZ_BMWA01000016.1"/>
</dbReference>
<feature type="compositionally biased region" description="Low complexity" evidence="1">
    <location>
        <begin position="25"/>
        <end position="34"/>
    </location>
</feature>
<dbReference type="Proteomes" id="UP001596409">
    <property type="component" value="Unassembled WGS sequence"/>
</dbReference>
<comment type="caution">
    <text evidence="2">The sequence shown here is derived from an EMBL/GenBank/DDBJ whole genome shotgun (WGS) entry which is preliminary data.</text>
</comment>
<evidence type="ECO:0000313" key="3">
    <source>
        <dbReference type="Proteomes" id="UP001596409"/>
    </source>
</evidence>
<reference evidence="3" key="1">
    <citation type="journal article" date="2019" name="Int. J. Syst. Evol. Microbiol.">
        <title>The Global Catalogue of Microorganisms (GCM) 10K type strain sequencing project: providing services to taxonomists for standard genome sequencing and annotation.</title>
        <authorList>
            <consortium name="The Broad Institute Genomics Platform"/>
            <consortium name="The Broad Institute Genome Sequencing Center for Infectious Disease"/>
            <person name="Wu L."/>
            <person name="Ma J."/>
        </authorList>
    </citation>
    <scope>NUCLEOTIDE SEQUENCE [LARGE SCALE GENOMIC DNA]</scope>
    <source>
        <strain evidence="3">JCM 4855</strain>
    </source>
</reference>
<evidence type="ECO:0000256" key="1">
    <source>
        <dbReference type="SAM" id="MobiDB-lite"/>
    </source>
</evidence>
<dbReference type="NCBIfam" id="TIGR04222">
    <property type="entry name" value="near_uncomplex"/>
    <property type="match status" value="1"/>
</dbReference>
<dbReference type="InterPro" id="IPR026467">
    <property type="entry name" value="Ser/Gly_Cys_C_dom"/>
</dbReference>
<protein>
    <submittedName>
        <fullName evidence="2">TIGR04222 domain-containing membrane protein</fullName>
    </submittedName>
</protein>
<keyword evidence="3" id="KW-1185">Reference proteome</keyword>